<evidence type="ECO:0000256" key="1">
    <source>
        <dbReference type="SAM" id="Phobius"/>
    </source>
</evidence>
<name>A0A1H4BN54_9BACI</name>
<dbReference type="PANTHER" id="PTHR35335">
    <property type="entry name" value="UPF0716 PROTEIN FXSA"/>
    <property type="match status" value="1"/>
</dbReference>
<proteinExistence type="predicted"/>
<keyword evidence="1" id="KW-1133">Transmembrane helix</keyword>
<dbReference type="GO" id="GO:0016020">
    <property type="term" value="C:membrane"/>
    <property type="evidence" value="ECO:0007669"/>
    <property type="project" value="InterPro"/>
</dbReference>
<accession>A0A1H4BN54</accession>
<keyword evidence="1" id="KW-0472">Membrane</keyword>
<keyword evidence="1" id="KW-0812">Transmembrane</keyword>
<dbReference type="STRING" id="571932.SAMN05421743_10588"/>
<dbReference type="RefSeq" id="WP_342722272.1">
    <property type="nucleotide sequence ID" value="NZ_FNQR01000005.1"/>
</dbReference>
<keyword evidence="3" id="KW-1185">Reference proteome</keyword>
<dbReference type="PANTHER" id="PTHR35335:SF1">
    <property type="entry name" value="UPF0716 PROTEIN FXSA"/>
    <property type="match status" value="1"/>
</dbReference>
<evidence type="ECO:0000313" key="3">
    <source>
        <dbReference type="Proteomes" id="UP000198584"/>
    </source>
</evidence>
<evidence type="ECO:0000313" key="2">
    <source>
        <dbReference type="EMBL" id="SEA49478.1"/>
    </source>
</evidence>
<protein>
    <submittedName>
        <fullName evidence="2">UPF0716 protein FxsA</fullName>
    </submittedName>
</protein>
<dbReference type="InterPro" id="IPR007313">
    <property type="entry name" value="FxsA"/>
</dbReference>
<reference evidence="2 3" key="1">
    <citation type="submission" date="2016-10" db="EMBL/GenBank/DDBJ databases">
        <authorList>
            <person name="de Groot N.N."/>
        </authorList>
    </citation>
    <scope>NUCLEOTIDE SEQUENCE [LARGE SCALE GENOMIC DNA]</scope>
    <source>
        <strain evidence="2 3">CCM7597</strain>
    </source>
</reference>
<dbReference type="AlphaFoldDB" id="A0A1H4BN54"/>
<sequence length="166" mass="18708">MKDDTAEREQYHPFLFGLESAYRIIEKKTEQERIMPMFRWLLLFILVVPALEIGLLVWAGNIIGPLWVVLLIILTGVIGAWLAKQQGLETINNFRQSMANGQVPQDALLDGACILVGGAVLLTPGFITDAIGFLLLLPPTRLPIKRLIRKLIKRMMDRGTITIYPK</sequence>
<dbReference type="Pfam" id="PF04186">
    <property type="entry name" value="FxsA"/>
    <property type="match status" value="1"/>
</dbReference>
<dbReference type="NCBIfam" id="NF008528">
    <property type="entry name" value="PRK11463.1-2"/>
    <property type="match status" value="1"/>
</dbReference>
<feature type="transmembrane region" description="Helical" evidence="1">
    <location>
        <begin position="65"/>
        <end position="83"/>
    </location>
</feature>
<feature type="transmembrane region" description="Helical" evidence="1">
    <location>
        <begin position="37"/>
        <end position="59"/>
    </location>
</feature>
<dbReference type="EMBL" id="FNQR01000005">
    <property type="protein sequence ID" value="SEA49478.1"/>
    <property type="molecule type" value="Genomic_DNA"/>
</dbReference>
<dbReference type="Proteomes" id="UP000198584">
    <property type="component" value="Unassembled WGS sequence"/>
</dbReference>
<organism evidence="2 3">
    <name type="scientific">Thalassobacillus cyri</name>
    <dbReference type="NCBI Taxonomy" id="571932"/>
    <lineage>
        <taxon>Bacteria</taxon>
        <taxon>Bacillati</taxon>
        <taxon>Bacillota</taxon>
        <taxon>Bacilli</taxon>
        <taxon>Bacillales</taxon>
        <taxon>Bacillaceae</taxon>
        <taxon>Thalassobacillus</taxon>
    </lineage>
</organism>
<gene>
    <name evidence="2" type="ORF">SAMN05421743_10588</name>
</gene>